<organism evidence="1 2">
    <name type="scientific">Danaus plexippus plexippus</name>
    <dbReference type="NCBI Taxonomy" id="278856"/>
    <lineage>
        <taxon>Eukaryota</taxon>
        <taxon>Metazoa</taxon>
        <taxon>Ecdysozoa</taxon>
        <taxon>Arthropoda</taxon>
        <taxon>Hexapoda</taxon>
        <taxon>Insecta</taxon>
        <taxon>Pterygota</taxon>
        <taxon>Neoptera</taxon>
        <taxon>Endopterygota</taxon>
        <taxon>Lepidoptera</taxon>
        <taxon>Glossata</taxon>
        <taxon>Ditrysia</taxon>
        <taxon>Papilionoidea</taxon>
        <taxon>Nymphalidae</taxon>
        <taxon>Danainae</taxon>
        <taxon>Danaini</taxon>
        <taxon>Danaina</taxon>
        <taxon>Danaus</taxon>
        <taxon>Danaus</taxon>
    </lineage>
</organism>
<dbReference type="Proteomes" id="UP000007151">
    <property type="component" value="Unassembled WGS sequence"/>
</dbReference>
<name>A0A212FMY1_DANPL</name>
<proteinExistence type="predicted"/>
<dbReference type="KEGG" id="dpl:KGM_207116"/>
<sequence>MGSKRDDLRWLDKSKGIYELRYLLPYLYLAVVTSAPQDSNITFVEIQPLPEDTGLDVISTQRTKVENLTLEIPITTTDSELEQFTTEFEDVQTTLIPETTTRKVTQYTYKPKPTSKTFSKPRPRVISNLNYSNKPKYISSTNLIDKNDKRKFKSHCRCEKIWNCPKLQITIPRCPNEYFLCCF</sequence>
<protein>
    <submittedName>
        <fullName evidence="1">Uncharacterized protein</fullName>
    </submittedName>
</protein>
<gene>
    <name evidence="1" type="ORF">KGM_207116</name>
</gene>
<comment type="caution">
    <text evidence="1">The sequence shown here is derived from an EMBL/GenBank/DDBJ whole genome shotgun (WGS) entry which is preliminary data.</text>
</comment>
<evidence type="ECO:0000313" key="2">
    <source>
        <dbReference type="Proteomes" id="UP000007151"/>
    </source>
</evidence>
<evidence type="ECO:0000313" key="1">
    <source>
        <dbReference type="EMBL" id="OWR55106.1"/>
    </source>
</evidence>
<accession>A0A212FMY1</accession>
<reference evidence="1 2" key="1">
    <citation type="journal article" date="2011" name="Cell">
        <title>The monarch butterfly genome yields insights into long-distance migration.</title>
        <authorList>
            <person name="Zhan S."/>
            <person name="Merlin C."/>
            <person name="Boore J.L."/>
            <person name="Reppert S.M."/>
        </authorList>
    </citation>
    <scope>NUCLEOTIDE SEQUENCE [LARGE SCALE GENOMIC DNA]</scope>
    <source>
        <strain evidence="1">F-2</strain>
    </source>
</reference>
<dbReference type="OrthoDB" id="7461859at2759"/>
<dbReference type="EMBL" id="AGBW02007651">
    <property type="protein sequence ID" value="OWR55106.1"/>
    <property type="molecule type" value="Genomic_DNA"/>
</dbReference>
<keyword evidence="2" id="KW-1185">Reference proteome</keyword>
<dbReference type="AlphaFoldDB" id="A0A212FMY1"/>